<evidence type="ECO:0000256" key="2">
    <source>
        <dbReference type="ARBA" id="ARBA00023125"/>
    </source>
</evidence>
<evidence type="ECO:0000259" key="4">
    <source>
        <dbReference type="Pfam" id="PF00589"/>
    </source>
</evidence>
<dbReference type="PANTHER" id="PTHR30349:SF64">
    <property type="entry name" value="PROPHAGE INTEGRASE INTD-RELATED"/>
    <property type="match status" value="1"/>
</dbReference>
<dbReference type="SUPFAM" id="SSF56349">
    <property type="entry name" value="DNA breaking-rejoining enzymes"/>
    <property type="match status" value="1"/>
</dbReference>
<reference evidence="6" key="2">
    <citation type="journal article" date="2022" name="Sci. Total Environ.">
        <title>Prevalence, transmission, and molecular epidemiology of tet(X)-positive bacteria among humans, animals, and environmental niches in China: An epidemiological, and genomic-based study.</title>
        <authorList>
            <person name="Dong N."/>
            <person name="Zeng Y."/>
            <person name="Cai C."/>
            <person name="Sun C."/>
            <person name="Lu J."/>
            <person name="Liu C."/>
            <person name="Zhou H."/>
            <person name="Sun Q."/>
            <person name="Shu L."/>
            <person name="Wang H."/>
            <person name="Wang Y."/>
            <person name="Wang S."/>
            <person name="Wu C."/>
            <person name="Chan E.W."/>
            <person name="Chen G."/>
            <person name="Shen Z."/>
            <person name="Chen S."/>
            <person name="Zhang R."/>
        </authorList>
    </citation>
    <scope>NUCLEOTIDE SEQUENCE</scope>
    <source>
        <strain evidence="6">210</strain>
    </source>
</reference>
<dbReference type="InterPro" id="IPR025269">
    <property type="entry name" value="SAM-like_dom"/>
</dbReference>
<keyword evidence="3" id="KW-0233">DNA recombination</keyword>
<dbReference type="EMBL" id="JACALR010000002">
    <property type="protein sequence ID" value="MDM1550922.1"/>
    <property type="molecule type" value="Genomic_DNA"/>
</dbReference>
<dbReference type="Pfam" id="PF00589">
    <property type="entry name" value="Phage_integrase"/>
    <property type="match status" value="1"/>
</dbReference>
<comment type="caution">
    <text evidence="6">The sequence shown here is derived from an EMBL/GenBank/DDBJ whole genome shotgun (WGS) entry which is preliminary data.</text>
</comment>
<dbReference type="AlphaFoldDB" id="A0AAW7DJ13"/>
<organism evidence="6 7">
    <name type="scientific">Empedobacter falsenii</name>
    <dbReference type="NCBI Taxonomy" id="343874"/>
    <lineage>
        <taxon>Bacteria</taxon>
        <taxon>Pseudomonadati</taxon>
        <taxon>Bacteroidota</taxon>
        <taxon>Flavobacteriia</taxon>
        <taxon>Flavobacteriales</taxon>
        <taxon>Weeksellaceae</taxon>
        <taxon>Empedobacter</taxon>
    </lineage>
</organism>
<dbReference type="InterPro" id="IPR010998">
    <property type="entry name" value="Integrase_recombinase_N"/>
</dbReference>
<dbReference type="GO" id="GO:0015074">
    <property type="term" value="P:DNA integration"/>
    <property type="evidence" value="ECO:0007669"/>
    <property type="project" value="InterPro"/>
</dbReference>
<dbReference type="Gene3D" id="1.10.150.130">
    <property type="match status" value="1"/>
</dbReference>
<accession>A0AAW7DJ13</accession>
<reference evidence="6" key="1">
    <citation type="submission" date="2020-06" db="EMBL/GenBank/DDBJ databases">
        <authorList>
            <person name="Dong N."/>
        </authorList>
    </citation>
    <scope>NUCLEOTIDE SEQUENCE</scope>
    <source>
        <strain evidence="6">210</strain>
    </source>
</reference>
<dbReference type="Gene3D" id="1.10.443.10">
    <property type="entry name" value="Intergrase catalytic core"/>
    <property type="match status" value="1"/>
</dbReference>
<dbReference type="PANTHER" id="PTHR30349">
    <property type="entry name" value="PHAGE INTEGRASE-RELATED"/>
    <property type="match status" value="1"/>
</dbReference>
<dbReference type="Pfam" id="PF13102">
    <property type="entry name" value="Phage_int_SAM_5"/>
    <property type="match status" value="1"/>
</dbReference>
<dbReference type="InterPro" id="IPR013762">
    <property type="entry name" value="Integrase-like_cat_sf"/>
</dbReference>
<keyword evidence="2" id="KW-0238">DNA-binding</keyword>
<comment type="similarity">
    <text evidence="1">Belongs to the 'phage' integrase family.</text>
</comment>
<evidence type="ECO:0000259" key="5">
    <source>
        <dbReference type="Pfam" id="PF13102"/>
    </source>
</evidence>
<feature type="domain" description="Phage integrase SAM-like" evidence="5">
    <location>
        <begin position="113"/>
        <end position="206"/>
    </location>
</feature>
<gene>
    <name evidence="6" type="ORF">HX095_06815</name>
</gene>
<dbReference type="Proteomes" id="UP001173578">
    <property type="component" value="Unassembled WGS sequence"/>
</dbReference>
<dbReference type="CDD" id="cd01185">
    <property type="entry name" value="INTN1_C_like"/>
    <property type="match status" value="1"/>
</dbReference>
<name>A0AAW7DJ13_9FLAO</name>
<dbReference type="InterPro" id="IPR002104">
    <property type="entry name" value="Integrase_catalytic"/>
</dbReference>
<proteinExistence type="inferred from homology"/>
<feature type="domain" description="Tyr recombinase" evidence="4">
    <location>
        <begin position="254"/>
        <end position="407"/>
    </location>
</feature>
<dbReference type="GO" id="GO:0003677">
    <property type="term" value="F:DNA binding"/>
    <property type="evidence" value="ECO:0007669"/>
    <property type="project" value="UniProtKB-KW"/>
</dbReference>
<dbReference type="InterPro" id="IPR011010">
    <property type="entry name" value="DNA_brk_join_enz"/>
</dbReference>
<evidence type="ECO:0000256" key="3">
    <source>
        <dbReference type="ARBA" id="ARBA00023172"/>
    </source>
</evidence>
<dbReference type="RefSeq" id="WP_286485554.1">
    <property type="nucleotide sequence ID" value="NZ_JACALR010000002.1"/>
</dbReference>
<evidence type="ECO:0000256" key="1">
    <source>
        <dbReference type="ARBA" id="ARBA00008857"/>
    </source>
</evidence>
<evidence type="ECO:0000313" key="6">
    <source>
        <dbReference type="EMBL" id="MDM1550922.1"/>
    </source>
</evidence>
<protein>
    <submittedName>
        <fullName evidence="6">Tyrosine-type recombinase/integrase</fullName>
    </submittedName>
</protein>
<sequence>MATITYSMRSSNNDKLSSVYLRFKDSDRVDVKLAVDYLFCLPSNFRNGKCKIPSYKVKASDVHTLNVTLEKLREYIIESFIENAGSIKNEKLWLKQAIKNFNDNAEEKDLDDFVVFLDYYLASKTQTIQQSTYKKIKTEVTKFKLFVSDNVDFFGAGKKLRFRDIDEKFLRKYEFYLDSLDYQPDTYKKKVTILKQICLFAKQNNIDVNDSIFYWKFKKNKKTKDAKFIYLNSDELNSISELELSGYLDNARDWLLIACFTGQRISDFLDFKKKNIKTSSDYNFIEFKQKKTQKLMKIPILGEVQAILDKRNGDFPRRISDVNFNLYIKEVCEKAGITDEVFGGKTNQGSKNRKIYDTYPKHKLVTSHIGRRSFATNYYGRLDIDTLMYVTGHSSQKQFLDYIQKTNEERGLEVAKAFKRLEDGI</sequence>
<dbReference type="GO" id="GO:0006310">
    <property type="term" value="P:DNA recombination"/>
    <property type="evidence" value="ECO:0007669"/>
    <property type="project" value="UniProtKB-KW"/>
</dbReference>
<evidence type="ECO:0000313" key="7">
    <source>
        <dbReference type="Proteomes" id="UP001173578"/>
    </source>
</evidence>
<dbReference type="InterPro" id="IPR050090">
    <property type="entry name" value="Tyrosine_recombinase_XerCD"/>
</dbReference>